<dbReference type="InterPro" id="IPR004117">
    <property type="entry name" value="7tm6_olfct_rcpt"/>
</dbReference>
<dbReference type="GO" id="GO:0005886">
    <property type="term" value="C:plasma membrane"/>
    <property type="evidence" value="ECO:0007669"/>
    <property type="project" value="TreeGrafter"/>
</dbReference>
<dbReference type="PANTHER" id="PTHR21137:SF44">
    <property type="entry name" value="ODORANT RECEPTOR 13A-RELATED"/>
    <property type="match status" value="1"/>
</dbReference>
<evidence type="ECO:0000313" key="9">
    <source>
        <dbReference type="EMBL" id="AXY83396.1"/>
    </source>
</evidence>
<dbReference type="Pfam" id="PF02949">
    <property type="entry name" value="7tm_6"/>
    <property type="match status" value="1"/>
</dbReference>
<accession>A0A3Q8HNS6</accession>
<keyword evidence="5" id="KW-1133">Transmembrane helix</keyword>
<evidence type="ECO:0000256" key="2">
    <source>
        <dbReference type="ARBA" id="ARBA00022606"/>
    </source>
</evidence>
<evidence type="ECO:0000256" key="3">
    <source>
        <dbReference type="ARBA" id="ARBA00022692"/>
    </source>
</evidence>
<name>A0A3Q8HNS6_9NEOP</name>
<keyword evidence="2" id="KW-0716">Sensory transduction</keyword>
<dbReference type="AlphaFoldDB" id="A0A3Q8HNS6"/>
<proteinExistence type="evidence at transcript level"/>
<evidence type="ECO:0000256" key="8">
    <source>
        <dbReference type="ARBA" id="ARBA00023224"/>
    </source>
</evidence>
<organism evidence="9">
    <name type="scientific">Conopomorpha sinensis</name>
    <name type="common">litch fruit borer</name>
    <dbReference type="NCBI Taxonomy" id="940481"/>
    <lineage>
        <taxon>Eukaryota</taxon>
        <taxon>Metazoa</taxon>
        <taxon>Ecdysozoa</taxon>
        <taxon>Arthropoda</taxon>
        <taxon>Hexapoda</taxon>
        <taxon>Insecta</taxon>
        <taxon>Pterygota</taxon>
        <taxon>Neoptera</taxon>
        <taxon>Endopterygota</taxon>
        <taxon>Lepidoptera</taxon>
        <taxon>Glossata</taxon>
        <taxon>Ditrysia</taxon>
        <taxon>Tineoidea</taxon>
        <taxon>Gracillariidae</taxon>
        <taxon>Conopomorpha</taxon>
    </lineage>
</organism>
<keyword evidence="4" id="KW-0552">Olfaction</keyword>
<evidence type="ECO:0000256" key="6">
    <source>
        <dbReference type="ARBA" id="ARBA00023136"/>
    </source>
</evidence>
<evidence type="ECO:0000256" key="7">
    <source>
        <dbReference type="ARBA" id="ARBA00023170"/>
    </source>
</evidence>
<dbReference type="PANTHER" id="PTHR21137">
    <property type="entry name" value="ODORANT RECEPTOR"/>
    <property type="match status" value="1"/>
</dbReference>
<dbReference type="GO" id="GO:0005549">
    <property type="term" value="F:odorant binding"/>
    <property type="evidence" value="ECO:0007669"/>
    <property type="project" value="InterPro"/>
</dbReference>
<evidence type="ECO:0000256" key="5">
    <source>
        <dbReference type="ARBA" id="ARBA00022989"/>
    </source>
</evidence>
<keyword evidence="7 9" id="KW-0675">Receptor</keyword>
<keyword evidence="8" id="KW-0807">Transducer</keyword>
<comment type="subcellular location">
    <subcellularLocation>
        <location evidence="1">Membrane</location>
        <topology evidence="1">Multi-pass membrane protein</topology>
    </subcellularLocation>
</comment>
<dbReference type="EMBL" id="MF625569">
    <property type="protein sequence ID" value="AXY83396.1"/>
    <property type="molecule type" value="mRNA"/>
</dbReference>
<dbReference type="GO" id="GO:0004984">
    <property type="term" value="F:olfactory receptor activity"/>
    <property type="evidence" value="ECO:0007669"/>
    <property type="project" value="InterPro"/>
</dbReference>
<evidence type="ECO:0000256" key="4">
    <source>
        <dbReference type="ARBA" id="ARBA00022725"/>
    </source>
</evidence>
<protein>
    <submittedName>
        <fullName evidence="9">Putative odorant receptor 4</fullName>
    </submittedName>
</protein>
<dbReference type="GO" id="GO:0007165">
    <property type="term" value="P:signal transduction"/>
    <property type="evidence" value="ECO:0007669"/>
    <property type="project" value="UniProtKB-KW"/>
</dbReference>
<evidence type="ECO:0000256" key="1">
    <source>
        <dbReference type="ARBA" id="ARBA00004141"/>
    </source>
</evidence>
<reference evidence="9" key="1">
    <citation type="submission" date="2017-08" db="EMBL/GenBank/DDBJ databases">
        <title>Analysis of the Antennal Transcriptome and Chemosensory-related Genes of Conopomorpha sinensis Bradley (Lepidoptera: Gracilariidae).</title>
        <authorList>
            <person name="Li P."/>
            <person name="Liu Y."/>
            <person name="Wang S."/>
            <person name="Sun H."/>
        </authorList>
    </citation>
    <scope>NUCLEOTIDE SEQUENCE</scope>
</reference>
<sequence>MWHGMLITVFVVVGDLLYSLMLNQISMQLDLLAVQLENIVQVHCDQQLKEEFPLGLHQGEANEVSGTPAEIATDRDETEAKLISIIKRHVVLIKLGEDVEGILSISLLINFVNSSMILCFCGYCCVLVEKWNELAYKSFLVTAMCQTFLLCWYGQKLLDASVRVSCAAYNCGWYVMSAKIRKYLLYIMMRAQKPVSVTAYGYCVIGFKCYTTIVKTAWSYFTLLLNVLK</sequence>
<keyword evidence="6" id="KW-0472">Membrane</keyword>
<keyword evidence="3" id="KW-0812">Transmembrane</keyword>